<dbReference type="Proteomes" id="UP000467249">
    <property type="component" value="Chromosome"/>
</dbReference>
<accession>A0A6N4WG68</accession>
<dbReference type="AlphaFoldDB" id="A0A6N4WG68"/>
<feature type="transmembrane region" description="Helical" evidence="2">
    <location>
        <begin position="69"/>
        <end position="91"/>
    </location>
</feature>
<reference evidence="4 5" key="1">
    <citation type="journal article" date="2019" name="Emerg. Microbes Infect.">
        <title>Comprehensive subspecies identification of 175 nontuberculous mycobacteria species based on 7547 genomic profiles.</title>
        <authorList>
            <person name="Matsumoto Y."/>
            <person name="Kinjo T."/>
            <person name="Motooka D."/>
            <person name="Nabeya D."/>
            <person name="Jung N."/>
            <person name="Uechi K."/>
            <person name="Horii T."/>
            <person name="Iida T."/>
            <person name="Fujita J."/>
            <person name="Nakamura S."/>
        </authorList>
    </citation>
    <scope>NUCLEOTIDE SEQUENCE [LARGE SCALE GENOMIC DNA]</scope>
    <source>
        <strain evidence="4 5">JCM 30275</strain>
    </source>
</reference>
<keyword evidence="3" id="KW-0732">Signal</keyword>
<proteinExistence type="predicted"/>
<gene>
    <name evidence="4" type="ORF">MANY_48750</name>
</gene>
<dbReference type="EMBL" id="AP022620">
    <property type="protein sequence ID" value="BBZ79538.1"/>
    <property type="molecule type" value="Genomic_DNA"/>
</dbReference>
<keyword evidence="2" id="KW-0472">Membrane</keyword>
<sequence>MTALVARLSAAMAALVVLLGLVATPPKAPEAAAIATISIADVQLDAAAAATPTINDIIELAALIAATPLWYAALPITLPASIALGVGFSLVLNIIRGNYSADLVLSAVVGAGVFLVGPPLLISSKLSAFLPSAAAPAPAQPLQTAAVPSLQALADVVKAVAAAAFSYATLPITLPAAVVTAAWKELYTNVVGGNPHFDIGAAVLRAVTTLISAPLDAIYQSVSTLFQPSTPVAAQAQSATTDPVARQSATAAQRSVASSGRAALAAIRTHATPAADLSGTGSASAHRAVPRSDAETAGTPARKTATGGSGRGVRKSQAD</sequence>
<protein>
    <submittedName>
        <fullName evidence="4">Uncharacterized protein</fullName>
    </submittedName>
</protein>
<evidence type="ECO:0000313" key="5">
    <source>
        <dbReference type="Proteomes" id="UP000467249"/>
    </source>
</evidence>
<keyword evidence="5" id="KW-1185">Reference proteome</keyword>
<name>A0A6N4WG68_9MYCO</name>
<organism evidence="4 5">
    <name type="scientific">Mycolicibacterium anyangense</name>
    <dbReference type="NCBI Taxonomy" id="1431246"/>
    <lineage>
        <taxon>Bacteria</taxon>
        <taxon>Bacillati</taxon>
        <taxon>Actinomycetota</taxon>
        <taxon>Actinomycetes</taxon>
        <taxon>Mycobacteriales</taxon>
        <taxon>Mycobacteriaceae</taxon>
        <taxon>Mycolicibacterium</taxon>
    </lineage>
</organism>
<dbReference type="KEGG" id="many:MANY_48750"/>
<evidence type="ECO:0000256" key="3">
    <source>
        <dbReference type="SAM" id="SignalP"/>
    </source>
</evidence>
<keyword evidence="2" id="KW-0812">Transmembrane</keyword>
<feature type="transmembrane region" description="Helical" evidence="2">
    <location>
        <begin position="103"/>
        <end position="122"/>
    </location>
</feature>
<feature type="chain" id="PRO_5027068203" evidence="3">
    <location>
        <begin position="29"/>
        <end position="319"/>
    </location>
</feature>
<dbReference type="RefSeq" id="WP_163806810.1">
    <property type="nucleotide sequence ID" value="NZ_AP022620.1"/>
</dbReference>
<feature type="region of interest" description="Disordered" evidence="1">
    <location>
        <begin position="274"/>
        <end position="319"/>
    </location>
</feature>
<evidence type="ECO:0000256" key="2">
    <source>
        <dbReference type="SAM" id="Phobius"/>
    </source>
</evidence>
<feature type="signal peptide" evidence="3">
    <location>
        <begin position="1"/>
        <end position="28"/>
    </location>
</feature>
<keyword evidence="2" id="KW-1133">Transmembrane helix</keyword>
<evidence type="ECO:0000313" key="4">
    <source>
        <dbReference type="EMBL" id="BBZ79538.1"/>
    </source>
</evidence>
<evidence type="ECO:0000256" key="1">
    <source>
        <dbReference type="SAM" id="MobiDB-lite"/>
    </source>
</evidence>